<dbReference type="Gene3D" id="3.30.710.10">
    <property type="entry name" value="Potassium Channel Kv1.1, Chain A"/>
    <property type="match status" value="2"/>
</dbReference>
<evidence type="ECO:0000313" key="4">
    <source>
        <dbReference type="Proteomes" id="UP000030106"/>
    </source>
</evidence>
<gene>
    <name evidence="3" type="ORF">BBAD15_g7252</name>
</gene>
<dbReference type="AlphaFoldDB" id="A0A0A2VIH7"/>
<dbReference type="GO" id="GO:0051260">
    <property type="term" value="P:protein homooligomerization"/>
    <property type="evidence" value="ECO:0007669"/>
    <property type="project" value="InterPro"/>
</dbReference>
<organism evidence="3 4">
    <name type="scientific">Beauveria bassiana D1-5</name>
    <dbReference type="NCBI Taxonomy" id="1245745"/>
    <lineage>
        <taxon>Eukaryota</taxon>
        <taxon>Fungi</taxon>
        <taxon>Dikarya</taxon>
        <taxon>Ascomycota</taxon>
        <taxon>Pezizomycotina</taxon>
        <taxon>Sordariomycetes</taxon>
        <taxon>Hypocreomycetidae</taxon>
        <taxon>Hypocreales</taxon>
        <taxon>Cordycipitaceae</taxon>
        <taxon>Beauveria</taxon>
    </lineage>
</organism>
<dbReference type="EMBL" id="ANFO01000689">
    <property type="protein sequence ID" value="KGQ07413.1"/>
    <property type="molecule type" value="Genomic_DNA"/>
</dbReference>
<dbReference type="PANTHER" id="PTHR31758:SF2">
    <property type="entry name" value="BTB_POZ DOMAIN-CONTAINING PROTEIN YLR108C"/>
    <property type="match status" value="1"/>
</dbReference>
<feature type="domain" description="Potassium channel tetramerisation-type BTB" evidence="2">
    <location>
        <begin position="82"/>
        <end position="174"/>
    </location>
</feature>
<dbReference type="PANTHER" id="PTHR31758">
    <property type="entry name" value="BTB/POZ DOMAIN-CONTAINING PROTEIN YLR108C"/>
    <property type="match status" value="1"/>
</dbReference>
<reference evidence="3 4" key="1">
    <citation type="submission" date="2012-10" db="EMBL/GenBank/DDBJ databases">
        <title>Genome sequencing and analysis of entomopathogenic fungi Beauveria bassiana D1-5.</title>
        <authorList>
            <person name="Li Q."/>
            <person name="Wang L."/>
            <person name="Zhang Z."/>
            <person name="Wang Q."/>
            <person name="Ren J."/>
            <person name="Wang M."/>
            <person name="Xu W."/>
            <person name="Wang J."/>
            <person name="Lu Y."/>
            <person name="Du Q."/>
            <person name="Sun Z."/>
        </authorList>
    </citation>
    <scope>NUCLEOTIDE SEQUENCE [LARGE SCALE GENOMIC DNA]</scope>
    <source>
        <strain evidence="3 4">D1-5</strain>
    </source>
</reference>
<dbReference type="HOGENOM" id="CLU_017395_0_1_1"/>
<dbReference type="InterPro" id="IPR011333">
    <property type="entry name" value="SKP1/BTB/POZ_sf"/>
</dbReference>
<dbReference type="Pfam" id="PF02214">
    <property type="entry name" value="BTB_2"/>
    <property type="match status" value="1"/>
</dbReference>
<dbReference type="Proteomes" id="UP000030106">
    <property type="component" value="Unassembled WGS sequence"/>
</dbReference>
<dbReference type="InterPro" id="IPR003131">
    <property type="entry name" value="T1-type_BTB"/>
</dbReference>
<proteinExistence type="predicted"/>
<accession>A0A0A2VIH7</accession>
<evidence type="ECO:0000313" key="3">
    <source>
        <dbReference type="EMBL" id="KGQ07413.1"/>
    </source>
</evidence>
<feature type="region of interest" description="Disordered" evidence="1">
    <location>
        <begin position="452"/>
        <end position="489"/>
    </location>
</feature>
<evidence type="ECO:0000256" key="1">
    <source>
        <dbReference type="SAM" id="MobiDB-lite"/>
    </source>
</evidence>
<dbReference type="STRING" id="1245745.A0A0A2VIH7"/>
<dbReference type="SUPFAM" id="SSF54695">
    <property type="entry name" value="POZ domain"/>
    <property type="match status" value="1"/>
</dbReference>
<dbReference type="eggNOG" id="ENOG502QRM9">
    <property type="taxonomic scope" value="Eukaryota"/>
</dbReference>
<name>A0A0A2VIH7_BEABA</name>
<dbReference type="OrthoDB" id="2414723at2759"/>
<evidence type="ECO:0000259" key="2">
    <source>
        <dbReference type="Pfam" id="PF02214"/>
    </source>
</evidence>
<sequence>MLLGSLPSSFAAGSTAPHHSSASQLHAATADKPFKFALGLRDQPRRCIMASSTPTAAGDQSHTEQSITKIPDILPRERVFPIQIGGELFKLSGASLSSDAPSYFSQYFLCQIKTAEENGQDVASSIRTLYIDRDPVTFGDIALHLQGYHIKPRDGTHFVRLFADAQFYNLPRLISQLYEESIFISIGHREFQIPRDVLTDPENSPNYFSLGFGMSFARRDIVFPGLNREGLIRPPSILPPCVPNRSADTFAELLRLLHGYPVNIRDKVHRDELLRDARYYHFKGLEQKLIPHSISFNSLRQRNEIVLRLENVQKSGIHVVHDRAEAVLEDDNLVDFDETLAGWVNYSRPYVDDAPAELVLEIGGEATHIHFTTDGPRAEFFGETRTRVTKLFEVIATKLGLPPTTQPLGLLMASGGAQSLPATPGNTPLSEDLVMIKFGPEAAVTLDGQDYAYPQPQSMENADSASTNSRKRRRTESMAASGPPEGDKWTIHRGQWRLRIQGSLQGKSNLECVMEVVCLDALSSELGRNKKRGFLKN</sequence>
<comment type="caution">
    <text evidence="3">The sequence shown here is derived from an EMBL/GenBank/DDBJ whole genome shotgun (WGS) entry which is preliminary data.</text>
</comment>
<feature type="compositionally biased region" description="Polar residues" evidence="1">
    <location>
        <begin position="455"/>
        <end position="468"/>
    </location>
</feature>
<protein>
    <recommendedName>
        <fullName evidence="2">Potassium channel tetramerisation-type BTB domain-containing protein</fullName>
    </recommendedName>
</protein>